<keyword evidence="2" id="KW-0472">Membrane</keyword>
<dbReference type="Gene3D" id="3.20.20.80">
    <property type="entry name" value="Glycosidases"/>
    <property type="match status" value="1"/>
</dbReference>
<dbReference type="InterPro" id="IPR000421">
    <property type="entry name" value="FA58C"/>
</dbReference>
<dbReference type="InterPro" id="IPR008979">
    <property type="entry name" value="Galactose-bd-like_sf"/>
</dbReference>
<accession>A0A7Y6A177</accession>
<dbReference type="PANTHER" id="PTHR45713:SF6">
    <property type="entry name" value="F5_8 TYPE C DOMAIN-CONTAINING PROTEIN"/>
    <property type="match status" value="1"/>
</dbReference>
<feature type="region of interest" description="Disordered" evidence="1">
    <location>
        <begin position="66"/>
        <end position="128"/>
    </location>
</feature>
<feature type="transmembrane region" description="Helical" evidence="2">
    <location>
        <begin position="131"/>
        <end position="151"/>
    </location>
</feature>
<feature type="domain" description="F5/8 type C" evidence="3">
    <location>
        <begin position="851"/>
        <end position="986"/>
    </location>
</feature>
<feature type="compositionally biased region" description="Low complexity" evidence="1">
    <location>
        <begin position="106"/>
        <end position="120"/>
    </location>
</feature>
<evidence type="ECO:0000313" key="4">
    <source>
        <dbReference type="EMBL" id="NUU16609.1"/>
    </source>
</evidence>
<dbReference type="Gene3D" id="3.40.1350.20">
    <property type="match status" value="1"/>
</dbReference>
<feature type="compositionally biased region" description="Polar residues" evidence="1">
    <location>
        <begin position="69"/>
        <end position="85"/>
    </location>
</feature>
<evidence type="ECO:0000313" key="5">
    <source>
        <dbReference type="Proteomes" id="UP000565724"/>
    </source>
</evidence>
<name>A0A7Y6A177_9CELL</name>
<proteinExistence type="predicted"/>
<keyword evidence="2" id="KW-1133">Transmembrane helix</keyword>
<dbReference type="EMBL" id="JABMCI010000053">
    <property type="protein sequence ID" value="NUU16609.1"/>
    <property type="molecule type" value="Genomic_DNA"/>
</dbReference>
<evidence type="ECO:0000256" key="1">
    <source>
        <dbReference type="SAM" id="MobiDB-lite"/>
    </source>
</evidence>
<feature type="domain" description="F5/8 type C" evidence="3">
    <location>
        <begin position="287"/>
        <end position="425"/>
    </location>
</feature>
<dbReference type="SUPFAM" id="SSF49785">
    <property type="entry name" value="Galactose-binding domain-like"/>
    <property type="match status" value="3"/>
</dbReference>
<keyword evidence="2" id="KW-0812">Transmembrane</keyword>
<gene>
    <name evidence="4" type="ORF">HP550_05025</name>
</gene>
<protein>
    <recommendedName>
        <fullName evidence="3">F5/8 type C domain-containing protein</fullName>
    </recommendedName>
</protein>
<evidence type="ECO:0000256" key="2">
    <source>
        <dbReference type="SAM" id="Phobius"/>
    </source>
</evidence>
<evidence type="ECO:0000259" key="3">
    <source>
        <dbReference type="PROSITE" id="PS50022"/>
    </source>
</evidence>
<keyword evidence="5" id="KW-1185">Reference proteome</keyword>
<dbReference type="InterPro" id="IPR017853">
    <property type="entry name" value="GH"/>
</dbReference>
<reference evidence="4 5" key="1">
    <citation type="submission" date="2020-05" db="EMBL/GenBank/DDBJ databases">
        <title>Genome Sequencing of Type Strains.</title>
        <authorList>
            <person name="Lemaire J.F."/>
            <person name="Inderbitzin P."/>
            <person name="Gregorio O.A."/>
            <person name="Collins S.B."/>
            <person name="Wespe N."/>
            <person name="Knight-Connoni V."/>
        </authorList>
    </citation>
    <scope>NUCLEOTIDE SEQUENCE [LARGE SCALE GENOMIC DNA]</scope>
    <source>
        <strain evidence="4 5">ATCC 25174</strain>
    </source>
</reference>
<dbReference type="Pfam" id="PF00754">
    <property type="entry name" value="F5_F8_type_C"/>
    <property type="match status" value="2"/>
</dbReference>
<organism evidence="4 5">
    <name type="scientific">Cellulomonas humilata</name>
    <dbReference type="NCBI Taxonomy" id="144055"/>
    <lineage>
        <taxon>Bacteria</taxon>
        <taxon>Bacillati</taxon>
        <taxon>Actinomycetota</taxon>
        <taxon>Actinomycetes</taxon>
        <taxon>Micrococcales</taxon>
        <taxon>Cellulomonadaceae</taxon>
        <taxon>Cellulomonas</taxon>
    </lineage>
</organism>
<dbReference type="InterPro" id="IPR051941">
    <property type="entry name" value="BG_Antigen-Binding_Lectin"/>
</dbReference>
<dbReference type="Proteomes" id="UP000565724">
    <property type="component" value="Unassembled WGS sequence"/>
</dbReference>
<dbReference type="AlphaFoldDB" id="A0A7Y6A177"/>
<feature type="domain" description="F5/8 type C" evidence="3">
    <location>
        <begin position="152"/>
        <end position="284"/>
    </location>
</feature>
<sequence>MPAGYQCRRALSRIRGLVEAFPQGVLPSPGLCERVRRGIPSVRESKRAQPTPTTCDIAAPDSVSAIERSPSTTGISSTTNCTPGTRTDDEIDCGATSRPPARQAPEETPVFTTTTPRPTRTAPPPGRSRRLLGVLAAAALVAAGIGIPVAAAQAAPVLLSQGRTVTASSTESADYTPASAAVDGNAGTRWASLASDAQWLTIDLGATAQVEQVVLTWEAAYGSGYQLRTSDNGTSWTSIYTTTTGKGGKETLNVTGSGRYVQLLGTKRATGYGYSLWEVQVYGTPGGTQPPTGTCGTANVAQGKTATASSSEQGAGTAAGLAVDGNAGTRWASTFADNQWWQVDLGASQAVCNVTLSWEGAYGKAFRVQGSADGTTWTTLSTITNGTGGTQSIAVSGTARYLRLDLQTRATGYGFSLWEVAVRTTGTTTPTPDPTGPTGPADGKVRVAGSQGNWALLVNGQPWVTKGMTWGPAPADFPQHAANLKAMGVNTIRTWGTDAGSKVLLDAAAAAGMRTVAGFWLAPGGGPGSGGCPNYVTDTAYKTASMNDIVTWVTAYKDNPGVLMWNVGNESLLGLGNCYSGAELEAQRTAYATFVNDAAKRIHQIDPTHPVTSTDAWSGAWPYYKASAPDLDLYGLNAYNAVCDAKATWIASGYTKPYLITEGGPAGEWEVPNDANGVPDQGTDVQNAAGYTRAWDCIKAHPGVALGATLFHYGNEGDFGGIWFNVKPGNNKRLSYYAIAKAYGGSAGAAGTNTPPTFSAMTVPNSGNVVAGSTFTVNAAATDPNGDPITYNVLLNSKYVNDSGGLAPATFTRSGTTFSVTAPQTLGVWKVYVFAEDGKGNVGVETKSFRVVPPAVGGTNIAQGRTTTASSFDPYNGNFTPGQATDGSYSTRWASSWADDEWIQVDLGSVRSFSSVQLVWESAFGKGYRIETSNDGNTWSTLTTVTAGDGNVDTLNTAGSARYVRVHGTARGTAYGYSLYELGIYA</sequence>
<dbReference type="Gene3D" id="2.60.120.260">
    <property type="entry name" value="Galactose-binding domain-like"/>
    <property type="match status" value="3"/>
</dbReference>
<dbReference type="PROSITE" id="PS50022">
    <property type="entry name" value="FA58C_3"/>
    <property type="match status" value="3"/>
</dbReference>
<comment type="caution">
    <text evidence="4">The sequence shown here is derived from an EMBL/GenBank/DDBJ whole genome shotgun (WGS) entry which is preliminary data.</text>
</comment>
<dbReference type="SUPFAM" id="SSF51445">
    <property type="entry name" value="(Trans)glycosidases"/>
    <property type="match status" value="1"/>
</dbReference>
<dbReference type="PANTHER" id="PTHR45713">
    <property type="entry name" value="FTP DOMAIN-CONTAINING PROTEIN"/>
    <property type="match status" value="1"/>
</dbReference>
<dbReference type="Pfam" id="PF22633">
    <property type="entry name" value="F5_F8_type_C_2"/>
    <property type="match status" value="1"/>
</dbReference>